<keyword evidence="2" id="KW-1185">Reference proteome</keyword>
<dbReference type="EMBL" id="BPLQ01006964">
    <property type="protein sequence ID" value="GIY26688.1"/>
    <property type="molecule type" value="Genomic_DNA"/>
</dbReference>
<proteinExistence type="predicted"/>
<evidence type="ECO:0000313" key="1">
    <source>
        <dbReference type="EMBL" id="GIY26688.1"/>
    </source>
</evidence>
<evidence type="ECO:0000313" key="2">
    <source>
        <dbReference type="Proteomes" id="UP001054837"/>
    </source>
</evidence>
<dbReference type="AlphaFoldDB" id="A0AAV4S3R2"/>
<gene>
    <name evidence="1" type="ORF">CDAR_616891</name>
</gene>
<sequence>MRRTWIERKRRQRKKCVDTVIHLSYSGSILLFQTRLRCCLPTSTAMELESNKGEEKKGTQNNGSLDFCVVLFLSWKRKGTLSVPRERGKDPAFALPNLSQHEVANLPLPNVKSSRQFCK</sequence>
<name>A0AAV4S3R2_9ARAC</name>
<accession>A0AAV4S3R2</accession>
<organism evidence="1 2">
    <name type="scientific">Caerostris darwini</name>
    <dbReference type="NCBI Taxonomy" id="1538125"/>
    <lineage>
        <taxon>Eukaryota</taxon>
        <taxon>Metazoa</taxon>
        <taxon>Ecdysozoa</taxon>
        <taxon>Arthropoda</taxon>
        <taxon>Chelicerata</taxon>
        <taxon>Arachnida</taxon>
        <taxon>Araneae</taxon>
        <taxon>Araneomorphae</taxon>
        <taxon>Entelegynae</taxon>
        <taxon>Araneoidea</taxon>
        <taxon>Araneidae</taxon>
        <taxon>Caerostris</taxon>
    </lineage>
</organism>
<dbReference type="Proteomes" id="UP001054837">
    <property type="component" value="Unassembled WGS sequence"/>
</dbReference>
<comment type="caution">
    <text evidence="1">The sequence shown here is derived from an EMBL/GenBank/DDBJ whole genome shotgun (WGS) entry which is preliminary data.</text>
</comment>
<protein>
    <submittedName>
        <fullName evidence="1">Uncharacterized protein</fullName>
    </submittedName>
</protein>
<reference evidence="1 2" key="1">
    <citation type="submission" date="2021-06" db="EMBL/GenBank/DDBJ databases">
        <title>Caerostris darwini draft genome.</title>
        <authorList>
            <person name="Kono N."/>
            <person name="Arakawa K."/>
        </authorList>
    </citation>
    <scope>NUCLEOTIDE SEQUENCE [LARGE SCALE GENOMIC DNA]</scope>
</reference>